<feature type="compositionally biased region" description="Acidic residues" evidence="7">
    <location>
        <begin position="129"/>
        <end position="144"/>
    </location>
</feature>
<dbReference type="SUPFAM" id="SSF49842">
    <property type="entry name" value="TNF-like"/>
    <property type="match status" value="1"/>
</dbReference>
<dbReference type="GO" id="GO:0005125">
    <property type="term" value="F:cytokine activity"/>
    <property type="evidence" value="ECO:0007669"/>
    <property type="project" value="UniProtKB-KW"/>
</dbReference>
<dbReference type="InterPro" id="IPR021184">
    <property type="entry name" value="TNF_CS"/>
</dbReference>
<dbReference type="Pfam" id="PF00229">
    <property type="entry name" value="TNF"/>
    <property type="match status" value="1"/>
</dbReference>
<evidence type="ECO:0000256" key="6">
    <source>
        <dbReference type="ARBA" id="ARBA00023180"/>
    </source>
</evidence>
<evidence type="ECO:0000256" key="3">
    <source>
        <dbReference type="ARBA" id="ARBA00022514"/>
    </source>
</evidence>
<dbReference type="GO" id="GO:0005164">
    <property type="term" value="F:tumor necrosis factor receptor binding"/>
    <property type="evidence" value="ECO:0007669"/>
    <property type="project" value="InterPro"/>
</dbReference>
<proteinExistence type="inferred from homology"/>
<dbReference type="InterPro" id="IPR006052">
    <property type="entry name" value="TNF_dom"/>
</dbReference>
<dbReference type="PANTHER" id="PTHR15151:SF24">
    <property type="entry name" value="A PROLIFERATION-INDUCING LIGAND-LIKE PROTEIN-RELATED"/>
    <property type="match status" value="1"/>
</dbReference>
<keyword evidence="8" id="KW-0472">Membrane</keyword>
<dbReference type="GO" id="GO:0006955">
    <property type="term" value="P:immune response"/>
    <property type="evidence" value="ECO:0007669"/>
    <property type="project" value="InterPro"/>
</dbReference>
<sequence length="462" mass="54139">MTSTCKNMELNEKPIKSCDSNENRKKSITREERKSFLNSRENLSVSDIEQGFNKHLSCVRMNKCTLLNVLTIFFIVLCICFETFNLPRVIDNKREIENLRRDLDLLRRQFYEENFLDKIMAFEEQLYDDEDMDDSEQESEDYADYDSKVPASSNATDNDEKFERALDALNKLEEIKSKDWKKMYDDDLSNNKTDEDDESKSHQRRRRFISDESPVAYTKDNVPIFQSPFPRIVKNKTDYKHRKNLTDQILSRDYLVVKNYYKRKHQGNRRQYRKAPEELTKLGKKITKRNLRMSRQILAAHYGADSSLFRSEDEHAGNGKAKHAEGVFKAWRSSDWMDDFGMDRYFVLTDDGKLTIHESGLYLVYAQIHYLDEHDENGFHFLVNGRPILQCMVYSPGLEHKSRSCFSAQVTFLEAGDHVVLKDVGGSRYTLFQKDKSFFGLIKLGDIKQQPILPTTSETPII</sequence>
<comment type="caution">
    <text evidence="10">The sequence shown here is derived from an EMBL/GenBank/DDBJ whole genome shotgun (WGS) entry which is preliminary data.</text>
</comment>
<evidence type="ECO:0000313" key="10">
    <source>
        <dbReference type="EMBL" id="KAH0534616.1"/>
    </source>
</evidence>
<dbReference type="InterPro" id="IPR051748">
    <property type="entry name" value="TNF_Ligand_Superfamily"/>
</dbReference>
<evidence type="ECO:0000256" key="8">
    <source>
        <dbReference type="SAM" id="Phobius"/>
    </source>
</evidence>
<evidence type="ECO:0000259" key="9">
    <source>
        <dbReference type="PROSITE" id="PS50049"/>
    </source>
</evidence>
<dbReference type="PANTHER" id="PTHR15151">
    <property type="entry name" value="PROTEIN EIGER"/>
    <property type="match status" value="1"/>
</dbReference>
<keyword evidence="8" id="KW-0812">Transmembrane</keyword>
<protein>
    <recommendedName>
        <fullName evidence="9">THD domain-containing protein</fullName>
    </recommendedName>
</protein>
<keyword evidence="3" id="KW-0202">Cytokine</keyword>
<dbReference type="AlphaFoldDB" id="A0AAV7HVT2"/>
<organism evidence="10 11">
    <name type="scientific">Cotesia glomerata</name>
    <name type="common">Lepidopteran parasitic wasp</name>
    <name type="synonym">Apanteles glomeratus</name>
    <dbReference type="NCBI Taxonomy" id="32391"/>
    <lineage>
        <taxon>Eukaryota</taxon>
        <taxon>Metazoa</taxon>
        <taxon>Ecdysozoa</taxon>
        <taxon>Arthropoda</taxon>
        <taxon>Hexapoda</taxon>
        <taxon>Insecta</taxon>
        <taxon>Pterygota</taxon>
        <taxon>Neoptera</taxon>
        <taxon>Endopterygota</taxon>
        <taxon>Hymenoptera</taxon>
        <taxon>Apocrita</taxon>
        <taxon>Ichneumonoidea</taxon>
        <taxon>Braconidae</taxon>
        <taxon>Microgastrinae</taxon>
        <taxon>Cotesia</taxon>
    </lineage>
</organism>
<feature type="region of interest" description="Disordered" evidence="7">
    <location>
        <begin position="186"/>
        <end position="212"/>
    </location>
</feature>
<keyword evidence="5" id="KW-1015">Disulfide bond</keyword>
<dbReference type="GO" id="GO:0016020">
    <property type="term" value="C:membrane"/>
    <property type="evidence" value="ECO:0007669"/>
    <property type="project" value="InterPro"/>
</dbReference>
<evidence type="ECO:0000256" key="1">
    <source>
        <dbReference type="ARBA" id="ARBA00004613"/>
    </source>
</evidence>
<evidence type="ECO:0000256" key="2">
    <source>
        <dbReference type="ARBA" id="ARBA00008670"/>
    </source>
</evidence>
<dbReference type="PROSITE" id="PS00251">
    <property type="entry name" value="THD_1"/>
    <property type="match status" value="1"/>
</dbReference>
<accession>A0AAV7HVT2</accession>
<keyword evidence="8" id="KW-1133">Transmembrane helix</keyword>
<comment type="similarity">
    <text evidence="2">Belongs to the tumor necrosis factor family.</text>
</comment>
<dbReference type="EMBL" id="JAHXZJ010002982">
    <property type="protein sequence ID" value="KAH0534616.1"/>
    <property type="molecule type" value="Genomic_DNA"/>
</dbReference>
<comment type="subcellular location">
    <subcellularLocation>
        <location evidence="1">Secreted</location>
    </subcellularLocation>
</comment>
<evidence type="ECO:0000256" key="7">
    <source>
        <dbReference type="SAM" id="MobiDB-lite"/>
    </source>
</evidence>
<evidence type="ECO:0000256" key="4">
    <source>
        <dbReference type="ARBA" id="ARBA00022525"/>
    </source>
</evidence>
<keyword evidence="4" id="KW-0964">Secreted</keyword>
<dbReference type="InterPro" id="IPR008983">
    <property type="entry name" value="Tumour_necrosis_fac-like_dom"/>
</dbReference>
<gene>
    <name evidence="10" type="ORF">KQX54_005925</name>
</gene>
<evidence type="ECO:0000313" key="11">
    <source>
        <dbReference type="Proteomes" id="UP000826195"/>
    </source>
</evidence>
<keyword evidence="6" id="KW-0325">Glycoprotein</keyword>
<feature type="region of interest" description="Disordered" evidence="7">
    <location>
        <begin position="129"/>
        <end position="160"/>
    </location>
</feature>
<feature type="transmembrane region" description="Helical" evidence="8">
    <location>
        <begin position="64"/>
        <end position="84"/>
    </location>
</feature>
<reference evidence="10 11" key="1">
    <citation type="journal article" date="2021" name="J. Hered.">
        <title>A chromosome-level genome assembly of the parasitoid wasp, Cotesia glomerata (Hymenoptera: Braconidae).</title>
        <authorList>
            <person name="Pinto B.J."/>
            <person name="Weis J.J."/>
            <person name="Gamble T."/>
            <person name="Ode P.J."/>
            <person name="Paul R."/>
            <person name="Zaspel J.M."/>
        </authorList>
    </citation>
    <scope>NUCLEOTIDE SEQUENCE [LARGE SCALE GENOMIC DNA]</scope>
    <source>
        <strain evidence="10">CgM1</strain>
    </source>
</reference>
<dbReference type="PROSITE" id="PS50049">
    <property type="entry name" value="THD_2"/>
    <property type="match status" value="1"/>
</dbReference>
<keyword evidence="11" id="KW-1185">Reference proteome</keyword>
<feature type="domain" description="THD" evidence="9">
    <location>
        <begin position="320"/>
        <end position="444"/>
    </location>
</feature>
<evidence type="ECO:0000256" key="5">
    <source>
        <dbReference type="ARBA" id="ARBA00023157"/>
    </source>
</evidence>
<name>A0AAV7HVT2_COTGL</name>
<dbReference type="Proteomes" id="UP000826195">
    <property type="component" value="Unassembled WGS sequence"/>
</dbReference>
<dbReference type="Gene3D" id="2.60.120.40">
    <property type="match status" value="1"/>
</dbReference>
<dbReference type="GO" id="GO:0005615">
    <property type="term" value="C:extracellular space"/>
    <property type="evidence" value="ECO:0007669"/>
    <property type="project" value="UniProtKB-KW"/>
</dbReference>